<dbReference type="PATRIC" id="fig|1502.174.peg.1301"/>
<evidence type="ECO:0000313" key="3">
    <source>
        <dbReference type="Proteomes" id="UP000070646"/>
    </source>
</evidence>
<reference evidence="2 3" key="1">
    <citation type="submission" date="2016-01" db="EMBL/GenBank/DDBJ databases">
        <authorList>
            <person name="Oliw E.H."/>
        </authorList>
    </citation>
    <scope>NUCLEOTIDE SEQUENCE [LARGE SCALE GENOMIC DNA]</scope>
    <source>
        <strain evidence="2 3">MJR7757A</strain>
    </source>
</reference>
<dbReference type="AlphaFoldDB" id="A0A133N7U2"/>
<dbReference type="EMBL" id="DACTCB010000005">
    <property type="protein sequence ID" value="HAT4307614.1"/>
    <property type="molecule type" value="Genomic_DNA"/>
</dbReference>
<proteinExistence type="predicted"/>
<dbReference type="Proteomes" id="UP000859547">
    <property type="component" value="Unassembled WGS sequence"/>
</dbReference>
<protein>
    <submittedName>
        <fullName evidence="2">Uncharacterized protein</fullName>
    </submittedName>
</protein>
<comment type="caution">
    <text evidence="2">The sequence shown here is derived from an EMBL/GenBank/DDBJ whole genome shotgun (WGS) entry which is preliminary data.</text>
</comment>
<dbReference type="EMBL" id="LRPU01000066">
    <property type="protein sequence ID" value="KXA12348.1"/>
    <property type="molecule type" value="Genomic_DNA"/>
</dbReference>
<sequence>MDLNLRCNCKEGNDELNNKKQVQGKNQSADAFCFNCEKGFSVNDGGYFIVDEPYCSLECVIESIIKEINSDLMIKKMNRENIDLKYLYNSSAKKNLLHLKNHYNLDSTQKERIIEFTKEKRAVYLVELLEKVLYDD</sequence>
<evidence type="ECO:0000313" key="1">
    <source>
        <dbReference type="EMBL" id="HAT4307614.1"/>
    </source>
</evidence>
<organism evidence="2 3">
    <name type="scientific">Clostridium perfringens</name>
    <dbReference type="NCBI Taxonomy" id="1502"/>
    <lineage>
        <taxon>Bacteria</taxon>
        <taxon>Bacillati</taxon>
        <taxon>Bacillota</taxon>
        <taxon>Clostridia</taxon>
        <taxon>Eubacteriales</taxon>
        <taxon>Clostridiaceae</taxon>
        <taxon>Clostridium</taxon>
    </lineage>
</organism>
<evidence type="ECO:0000313" key="2">
    <source>
        <dbReference type="EMBL" id="KXA12348.1"/>
    </source>
</evidence>
<accession>A0A133N7U2</accession>
<name>A0A133N7U2_CLOPF</name>
<dbReference type="RefSeq" id="WP_060795279.1">
    <property type="nucleotide sequence ID" value="NZ_CATNXJ010000003.1"/>
</dbReference>
<dbReference type="Proteomes" id="UP000070646">
    <property type="component" value="Unassembled WGS sequence"/>
</dbReference>
<reference evidence="1" key="3">
    <citation type="submission" date="2020-07" db="EMBL/GenBank/DDBJ databases">
        <authorList>
            <consortium name="NCBI Pathogen Detection Project"/>
        </authorList>
    </citation>
    <scope>NUCLEOTIDE SEQUENCE</scope>
    <source>
        <strain evidence="1">C8</strain>
    </source>
</reference>
<reference evidence="1" key="2">
    <citation type="journal article" date="2018" name="Genome Biol.">
        <title>SKESA: strategic k-mer extension for scrupulous assemblies.</title>
        <authorList>
            <person name="Souvorov A."/>
            <person name="Agarwala R."/>
            <person name="Lipman D.J."/>
        </authorList>
    </citation>
    <scope>NUCLEOTIDE SEQUENCE</scope>
    <source>
        <strain evidence="1">C8</strain>
    </source>
</reference>
<gene>
    <name evidence="2" type="ORF">HMPREF3222_01286</name>
    <name evidence="1" type="ORF">I9080_001399</name>
</gene>